<dbReference type="Proteomes" id="UP000823775">
    <property type="component" value="Unassembled WGS sequence"/>
</dbReference>
<protein>
    <submittedName>
        <fullName evidence="1">Uncharacterized protein</fullName>
    </submittedName>
</protein>
<dbReference type="PANTHER" id="PTHR11709:SF431">
    <property type="entry name" value="LACCASE-5"/>
    <property type="match status" value="1"/>
</dbReference>
<feature type="non-terminal residue" evidence="1">
    <location>
        <position position="1"/>
    </location>
</feature>
<evidence type="ECO:0000313" key="2">
    <source>
        <dbReference type="Proteomes" id="UP000823775"/>
    </source>
</evidence>
<dbReference type="InterPro" id="IPR045087">
    <property type="entry name" value="Cu-oxidase_fam"/>
</dbReference>
<keyword evidence="2" id="KW-1185">Reference proteome</keyword>
<gene>
    <name evidence="1" type="ORF">HAX54_036929</name>
</gene>
<name>A0ABS8VIS5_DATST</name>
<reference evidence="1 2" key="1">
    <citation type="journal article" date="2021" name="BMC Genomics">
        <title>Datura genome reveals duplications of psychoactive alkaloid biosynthetic genes and high mutation rate following tissue culture.</title>
        <authorList>
            <person name="Rajewski A."/>
            <person name="Carter-House D."/>
            <person name="Stajich J."/>
            <person name="Litt A."/>
        </authorList>
    </citation>
    <scope>NUCLEOTIDE SEQUENCE [LARGE SCALE GENOMIC DNA]</scope>
    <source>
        <strain evidence="1">AR-01</strain>
    </source>
</reference>
<dbReference type="EMBL" id="JACEIK010004912">
    <property type="protein sequence ID" value="MCD9646772.1"/>
    <property type="molecule type" value="Genomic_DNA"/>
</dbReference>
<organism evidence="1 2">
    <name type="scientific">Datura stramonium</name>
    <name type="common">Jimsonweed</name>
    <name type="synonym">Common thornapple</name>
    <dbReference type="NCBI Taxonomy" id="4076"/>
    <lineage>
        <taxon>Eukaryota</taxon>
        <taxon>Viridiplantae</taxon>
        <taxon>Streptophyta</taxon>
        <taxon>Embryophyta</taxon>
        <taxon>Tracheophyta</taxon>
        <taxon>Spermatophyta</taxon>
        <taxon>Magnoliopsida</taxon>
        <taxon>eudicotyledons</taxon>
        <taxon>Gunneridae</taxon>
        <taxon>Pentapetalae</taxon>
        <taxon>asterids</taxon>
        <taxon>lamiids</taxon>
        <taxon>Solanales</taxon>
        <taxon>Solanaceae</taxon>
        <taxon>Solanoideae</taxon>
        <taxon>Datureae</taxon>
        <taxon>Datura</taxon>
    </lineage>
</organism>
<evidence type="ECO:0000313" key="1">
    <source>
        <dbReference type="EMBL" id="MCD9646772.1"/>
    </source>
</evidence>
<comment type="caution">
    <text evidence="1">The sequence shown here is derived from an EMBL/GenBank/DDBJ whole genome shotgun (WGS) entry which is preliminary data.</text>
</comment>
<proteinExistence type="predicted"/>
<sequence length="173" mass="19766">KEDSLQWHAHSSWLRATFYGALIIHPKEGGNYPFPKPKREAPILAVPASTLPEALIISEKEYYLCICSYSKSNDTEQLLMYLMRTPSMVNQVTSTVLASKDMFSYKPCPADTTTVHVDSRRNQPSSSYQCWTKSAFLYSRPITNLRLLEQMPLTLNPSQHQSLCWDQAEQLMS</sequence>
<accession>A0ABS8VIS5</accession>
<dbReference type="PANTHER" id="PTHR11709">
    <property type="entry name" value="MULTI-COPPER OXIDASE"/>
    <property type="match status" value="1"/>
</dbReference>